<dbReference type="InterPro" id="IPR028082">
    <property type="entry name" value="Peripla_BP_I"/>
</dbReference>
<dbReference type="Proteomes" id="UP000253318">
    <property type="component" value="Unassembled WGS sequence"/>
</dbReference>
<feature type="domain" description="HTH lacI-type" evidence="4">
    <location>
        <begin position="10"/>
        <end position="64"/>
    </location>
</feature>
<gene>
    <name evidence="5" type="ORF">DEF24_09365</name>
</gene>
<name>A0A368T6Y5_9ACTN</name>
<keyword evidence="2" id="KW-0238">DNA-binding</keyword>
<evidence type="ECO:0000313" key="6">
    <source>
        <dbReference type="Proteomes" id="UP000253318"/>
    </source>
</evidence>
<keyword evidence="6" id="KW-1185">Reference proteome</keyword>
<evidence type="ECO:0000256" key="1">
    <source>
        <dbReference type="ARBA" id="ARBA00023015"/>
    </source>
</evidence>
<dbReference type="Gene3D" id="3.40.50.2300">
    <property type="match status" value="2"/>
</dbReference>
<dbReference type="OrthoDB" id="3208777at2"/>
<dbReference type="SUPFAM" id="SSF53822">
    <property type="entry name" value="Periplasmic binding protein-like I"/>
    <property type="match status" value="1"/>
</dbReference>
<reference evidence="5 6" key="1">
    <citation type="submission" date="2018-04" db="EMBL/GenBank/DDBJ databases">
        <title>Novel actinobacteria from marine sediment.</title>
        <authorList>
            <person name="Ng Z.Y."/>
            <person name="Tan G.Y.A."/>
        </authorList>
    </citation>
    <scope>NUCLEOTIDE SEQUENCE [LARGE SCALE GENOMIC DNA]</scope>
    <source>
        <strain evidence="5 6">TPS81</strain>
    </source>
</reference>
<dbReference type="EMBL" id="QEIN01000058">
    <property type="protein sequence ID" value="RCV59590.1"/>
    <property type="molecule type" value="Genomic_DNA"/>
</dbReference>
<protein>
    <submittedName>
        <fullName evidence="5">LacI family transcriptional regulator</fullName>
    </submittedName>
</protein>
<proteinExistence type="predicted"/>
<dbReference type="Pfam" id="PF13377">
    <property type="entry name" value="Peripla_BP_3"/>
    <property type="match status" value="1"/>
</dbReference>
<keyword evidence="3" id="KW-0804">Transcription</keyword>
<dbReference type="CDD" id="cd06267">
    <property type="entry name" value="PBP1_LacI_sugar_binding-like"/>
    <property type="match status" value="1"/>
</dbReference>
<dbReference type="InterPro" id="IPR000843">
    <property type="entry name" value="HTH_LacI"/>
</dbReference>
<keyword evidence="1" id="KW-0805">Transcription regulation</keyword>
<dbReference type="Pfam" id="PF00356">
    <property type="entry name" value="LacI"/>
    <property type="match status" value="1"/>
</dbReference>
<evidence type="ECO:0000256" key="2">
    <source>
        <dbReference type="ARBA" id="ARBA00023125"/>
    </source>
</evidence>
<accession>A0A368T6Y5</accession>
<comment type="caution">
    <text evidence="5">The sequence shown here is derived from an EMBL/GenBank/DDBJ whole genome shotgun (WGS) entry which is preliminary data.</text>
</comment>
<dbReference type="InterPro" id="IPR046335">
    <property type="entry name" value="LacI/GalR-like_sensor"/>
</dbReference>
<sequence length="343" mass="36957">MRMNGRRQRPTLEMVAEHAGVGRGTVSRVINGSEQVSPATRDAVLNAVRELGYVPNHAARTLVTQRTDTVALVVSEPDERLFEQPFFAHIVRGVSAVLDERGLQLMLTMARSASDHERLGEYLTGRHVDGVLIVSLHSDDPLPDRLAEAGVLCVHGGRPLGQSRHPLHYVDIDNVGGAYAATRHLVASGRRRVGTVAGPQDMVAGVDRLRGYRDALRDAGHRLDPELVAVGDFSYESGAEAMGRLLRAAPDVDAVFVASDPMALAALRVLRAAGRRVPDDVAVVGYDDSTLALHADPPLTTVHQPTEQMGREMTRLLTDALAAGTEPSENVVLDAHLVIRESG</sequence>
<dbReference type="PANTHER" id="PTHR30146:SF109">
    <property type="entry name" value="HTH-TYPE TRANSCRIPTIONAL REGULATOR GALS"/>
    <property type="match status" value="1"/>
</dbReference>
<evidence type="ECO:0000259" key="4">
    <source>
        <dbReference type="PROSITE" id="PS50932"/>
    </source>
</evidence>
<dbReference type="InterPro" id="IPR010982">
    <property type="entry name" value="Lambda_DNA-bd_dom_sf"/>
</dbReference>
<organism evidence="5 6">
    <name type="scientific">Marinitenerispora sediminis</name>
    <dbReference type="NCBI Taxonomy" id="1931232"/>
    <lineage>
        <taxon>Bacteria</taxon>
        <taxon>Bacillati</taxon>
        <taxon>Actinomycetota</taxon>
        <taxon>Actinomycetes</taxon>
        <taxon>Streptosporangiales</taxon>
        <taxon>Nocardiopsidaceae</taxon>
        <taxon>Marinitenerispora</taxon>
    </lineage>
</organism>
<evidence type="ECO:0000256" key="3">
    <source>
        <dbReference type="ARBA" id="ARBA00023163"/>
    </source>
</evidence>
<dbReference type="AlphaFoldDB" id="A0A368T6Y5"/>
<dbReference type="Gene3D" id="1.10.260.40">
    <property type="entry name" value="lambda repressor-like DNA-binding domains"/>
    <property type="match status" value="1"/>
</dbReference>
<dbReference type="GO" id="GO:0003700">
    <property type="term" value="F:DNA-binding transcription factor activity"/>
    <property type="evidence" value="ECO:0007669"/>
    <property type="project" value="TreeGrafter"/>
</dbReference>
<dbReference type="SUPFAM" id="SSF47413">
    <property type="entry name" value="lambda repressor-like DNA-binding domains"/>
    <property type="match status" value="1"/>
</dbReference>
<evidence type="ECO:0000313" key="5">
    <source>
        <dbReference type="EMBL" id="RCV59590.1"/>
    </source>
</evidence>
<dbReference type="PROSITE" id="PS50932">
    <property type="entry name" value="HTH_LACI_2"/>
    <property type="match status" value="1"/>
</dbReference>
<dbReference type="GO" id="GO:0000976">
    <property type="term" value="F:transcription cis-regulatory region binding"/>
    <property type="evidence" value="ECO:0007669"/>
    <property type="project" value="TreeGrafter"/>
</dbReference>
<dbReference type="SMART" id="SM00354">
    <property type="entry name" value="HTH_LACI"/>
    <property type="match status" value="1"/>
</dbReference>
<dbReference type="PANTHER" id="PTHR30146">
    <property type="entry name" value="LACI-RELATED TRANSCRIPTIONAL REPRESSOR"/>
    <property type="match status" value="1"/>
</dbReference>
<dbReference type="CDD" id="cd01392">
    <property type="entry name" value="HTH_LacI"/>
    <property type="match status" value="1"/>
</dbReference>